<proteinExistence type="predicted"/>
<evidence type="ECO:0000313" key="1">
    <source>
        <dbReference type="EMBL" id="KAL0957436.1"/>
    </source>
</evidence>
<organism evidence="1 2">
    <name type="scientific">Hohenbuehelia grisea</name>
    <dbReference type="NCBI Taxonomy" id="104357"/>
    <lineage>
        <taxon>Eukaryota</taxon>
        <taxon>Fungi</taxon>
        <taxon>Dikarya</taxon>
        <taxon>Basidiomycota</taxon>
        <taxon>Agaricomycotina</taxon>
        <taxon>Agaricomycetes</taxon>
        <taxon>Agaricomycetidae</taxon>
        <taxon>Agaricales</taxon>
        <taxon>Pleurotineae</taxon>
        <taxon>Pleurotaceae</taxon>
        <taxon>Hohenbuehelia</taxon>
    </lineage>
</organism>
<protein>
    <submittedName>
        <fullName evidence="1">Uncharacterized protein</fullName>
    </submittedName>
</protein>
<sequence>MTTFSPTCEIFYVRDIAQLRARASVLLQTTPPNTFLSGSCRKEAAQEARLAQNPEQAEGAQRRRDFMEKRMGQKPAAPPGPVITQAELAGKVGSFSIFYEVWKSNAAGSIDKTLGKSCTPHPENITMLGDCHSITSRAYHKGDEPTLTDKHLSNLQLDETELRVQGNVAFPPKDPGLTIRQWYNKYNAPETREAYVKTPKGMTKGTSFSVE</sequence>
<keyword evidence="2" id="KW-1185">Reference proteome</keyword>
<comment type="caution">
    <text evidence="1">The sequence shown here is derived from an EMBL/GenBank/DDBJ whole genome shotgun (WGS) entry which is preliminary data.</text>
</comment>
<reference evidence="2" key="1">
    <citation type="submission" date="2024-06" db="EMBL/GenBank/DDBJ databases">
        <title>Multi-omics analyses provide insights into the biosynthesis of the anticancer antibiotic pleurotin in Hohenbuehelia grisea.</title>
        <authorList>
            <person name="Weaver J.A."/>
            <person name="Alberti F."/>
        </authorList>
    </citation>
    <scope>NUCLEOTIDE SEQUENCE [LARGE SCALE GENOMIC DNA]</scope>
    <source>
        <strain evidence="2">T-177</strain>
    </source>
</reference>
<evidence type="ECO:0000313" key="2">
    <source>
        <dbReference type="Proteomes" id="UP001556367"/>
    </source>
</evidence>
<dbReference type="EMBL" id="JASNQZ010000005">
    <property type="protein sequence ID" value="KAL0957436.1"/>
    <property type="molecule type" value="Genomic_DNA"/>
</dbReference>
<accession>A0ABR3JNW1</accession>
<gene>
    <name evidence="1" type="ORF">HGRIS_001233</name>
</gene>
<name>A0ABR3JNW1_9AGAR</name>
<dbReference type="Proteomes" id="UP001556367">
    <property type="component" value="Unassembled WGS sequence"/>
</dbReference>